<dbReference type="SMART" id="SM00389">
    <property type="entry name" value="HOX"/>
    <property type="match status" value="1"/>
</dbReference>
<dbReference type="Gene3D" id="1.10.10.60">
    <property type="entry name" value="Homeodomain-like"/>
    <property type="match status" value="1"/>
</dbReference>
<feature type="region of interest" description="Disordered" evidence="9">
    <location>
        <begin position="102"/>
        <end position="177"/>
    </location>
</feature>
<dbReference type="PANTHER" id="PTHR11850">
    <property type="entry name" value="HOMEOBOX PROTEIN TRANSCRIPTION FACTORS"/>
    <property type="match status" value="1"/>
</dbReference>
<evidence type="ECO:0000256" key="4">
    <source>
        <dbReference type="ARBA" id="ARBA00023155"/>
    </source>
</evidence>
<gene>
    <name evidence="11" type="ORF">BU26DRAFT_282054</name>
</gene>
<dbReference type="InterPro" id="IPR050224">
    <property type="entry name" value="TALE_homeobox"/>
</dbReference>
<evidence type="ECO:0000259" key="10">
    <source>
        <dbReference type="PROSITE" id="PS50071"/>
    </source>
</evidence>
<evidence type="ECO:0000256" key="8">
    <source>
        <dbReference type="PROSITE-ProRule" id="PRU00108"/>
    </source>
</evidence>
<dbReference type="RefSeq" id="XP_033686391.1">
    <property type="nucleotide sequence ID" value="XM_033821522.1"/>
</dbReference>
<feature type="region of interest" description="Disordered" evidence="9">
    <location>
        <begin position="416"/>
        <end position="442"/>
    </location>
</feature>
<dbReference type="InterPro" id="IPR001356">
    <property type="entry name" value="HD"/>
</dbReference>
<comment type="similarity">
    <text evidence="7">Belongs to the TALE/TGIF homeobox family.</text>
</comment>
<dbReference type="GO" id="GO:0006355">
    <property type="term" value="P:regulation of DNA-templated transcription"/>
    <property type="evidence" value="ECO:0007669"/>
    <property type="project" value="InterPro"/>
</dbReference>
<keyword evidence="3 8" id="KW-0238">DNA-binding</keyword>
<dbReference type="SUPFAM" id="SSF46689">
    <property type="entry name" value="Homeodomain-like"/>
    <property type="match status" value="1"/>
</dbReference>
<feature type="compositionally biased region" description="Polar residues" evidence="9">
    <location>
        <begin position="217"/>
        <end position="231"/>
    </location>
</feature>
<dbReference type="Pfam" id="PF05920">
    <property type="entry name" value="Homeobox_KN"/>
    <property type="match status" value="1"/>
</dbReference>
<dbReference type="Proteomes" id="UP000800094">
    <property type="component" value="Unassembled WGS sequence"/>
</dbReference>
<feature type="compositionally biased region" description="Basic and acidic residues" evidence="9">
    <location>
        <begin position="423"/>
        <end position="442"/>
    </location>
</feature>
<evidence type="ECO:0000256" key="3">
    <source>
        <dbReference type="ARBA" id="ARBA00023125"/>
    </source>
</evidence>
<comment type="subcellular location">
    <subcellularLocation>
        <location evidence="1 8">Nucleus</location>
    </subcellularLocation>
</comment>
<keyword evidence="5" id="KW-0804">Transcription</keyword>
<keyword evidence="12" id="KW-1185">Reference proteome</keyword>
<dbReference type="PROSITE" id="PS50071">
    <property type="entry name" value="HOMEOBOX_2"/>
    <property type="match status" value="1"/>
</dbReference>
<evidence type="ECO:0000256" key="6">
    <source>
        <dbReference type="ARBA" id="ARBA00023242"/>
    </source>
</evidence>
<keyword evidence="6 8" id="KW-0539">Nucleus</keyword>
<dbReference type="GO" id="GO:0003677">
    <property type="term" value="F:DNA binding"/>
    <property type="evidence" value="ECO:0007669"/>
    <property type="project" value="UniProtKB-UniRule"/>
</dbReference>
<dbReference type="OrthoDB" id="10056939at2759"/>
<evidence type="ECO:0000313" key="11">
    <source>
        <dbReference type="EMBL" id="KAF2251387.1"/>
    </source>
</evidence>
<evidence type="ECO:0000256" key="1">
    <source>
        <dbReference type="ARBA" id="ARBA00004123"/>
    </source>
</evidence>
<dbReference type="CDD" id="cd00086">
    <property type="entry name" value="homeodomain"/>
    <property type="match status" value="1"/>
</dbReference>
<dbReference type="GeneID" id="54574852"/>
<feature type="compositionally biased region" description="Basic and acidic residues" evidence="9">
    <location>
        <begin position="113"/>
        <end position="124"/>
    </location>
</feature>
<feature type="compositionally biased region" description="Polar residues" evidence="9">
    <location>
        <begin position="136"/>
        <end position="149"/>
    </location>
</feature>
<feature type="domain" description="Homeobox" evidence="10">
    <location>
        <begin position="362"/>
        <end position="425"/>
    </location>
</feature>
<keyword evidence="4 8" id="KW-0371">Homeobox</keyword>
<feature type="DNA-binding region" description="Homeobox" evidence="8">
    <location>
        <begin position="364"/>
        <end position="426"/>
    </location>
</feature>
<evidence type="ECO:0000256" key="7">
    <source>
        <dbReference type="ARBA" id="ARBA00038021"/>
    </source>
</evidence>
<dbReference type="InterPro" id="IPR008422">
    <property type="entry name" value="KN_HD"/>
</dbReference>
<name>A0A6A6IMC6_9PLEO</name>
<dbReference type="GO" id="GO:0005634">
    <property type="term" value="C:nucleus"/>
    <property type="evidence" value="ECO:0007669"/>
    <property type="project" value="UniProtKB-SubCell"/>
</dbReference>
<dbReference type="InterPro" id="IPR009057">
    <property type="entry name" value="Homeodomain-like_sf"/>
</dbReference>
<evidence type="ECO:0000313" key="12">
    <source>
        <dbReference type="Proteomes" id="UP000800094"/>
    </source>
</evidence>
<evidence type="ECO:0000256" key="5">
    <source>
        <dbReference type="ARBA" id="ARBA00023163"/>
    </source>
</evidence>
<sequence>MEYLTLHDIPHRHFPLGPRRMASPDDSRSSEKALPGLAAVRELPSFKLDTLLPPTTPPAPPTPYIPISKDIFSNPTPQSFLSNDPPAAMWAPPLRDVIKGIPRIDSLNSPSEKTVKNDTDEQNHHIRNSPPFQPGEQRQGQNSLPSFSQLLHAVREPSPPRTPSRRATSIANSPVSAAPQFDEVAWTDTKRRRLDTVADVYQHSSNIDPALSSAYNPPMGSQQPTVHQQAPSHHHRPSLPYVAPPTHTLSTHVRHQSTPVSHAHGSYQYSHAPPRKLTSLAAYQPARLHSSSYDPRGSYYPDPHSAAHGYTLERTHYDPRYGPPTYVAAPHPGYDGAYLPHPHPHPQHNYTFQSTLGIDQSSFNRKRRGNLPKESTAILKEWFARHRESPYPTEEEKVELCRQTQLTLNQVSNWFINARRRAPQKEQREAREKGEANKDDAP</sequence>
<organism evidence="11 12">
    <name type="scientific">Trematosphaeria pertusa</name>
    <dbReference type="NCBI Taxonomy" id="390896"/>
    <lineage>
        <taxon>Eukaryota</taxon>
        <taxon>Fungi</taxon>
        <taxon>Dikarya</taxon>
        <taxon>Ascomycota</taxon>
        <taxon>Pezizomycotina</taxon>
        <taxon>Dothideomycetes</taxon>
        <taxon>Pleosporomycetidae</taxon>
        <taxon>Pleosporales</taxon>
        <taxon>Massarineae</taxon>
        <taxon>Trematosphaeriaceae</taxon>
        <taxon>Trematosphaeria</taxon>
    </lineage>
</organism>
<feature type="region of interest" description="Disordered" evidence="9">
    <location>
        <begin position="217"/>
        <end position="236"/>
    </location>
</feature>
<reference evidence="11" key="1">
    <citation type="journal article" date="2020" name="Stud. Mycol.">
        <title>101 Dothideomycetes genomes: a test case for predicting lifestyles and emergence of pathogens.</title>
        <authorList>
            <person name="Haridas S."/>
            <person name="Albert R."/>
            <person name="Binder M."/>
            <person name="Bloem J."/>
            <person name="Labutti K."/>
            <person name="Salamov A."/>
            <person name="Andreopoulos B."/>
            <person name="Baker S."/>
            <person name="Barry K."/>
            <person name="Bills G."/>
            <person name="Bluhm B."/>
            <person name="Cannon C."/>
            <person name="Castanera R."/>
            <person name="Culley D."/>
            <person name="Daum C."/>
            <person name="Ezra D."/>
            <person name="Gonzalez J."/>
            <person name="Henrissat B."/>
            <person name="Kuo A."/>
            <person name="Liang C."/>
            <person name="Lipzen A."/>
            <person name="Lutzoni F."/>
            <person name="Magnuson J."/>
            <person name="Mondo S."/>
            <person name="Nolan M."/>
            <person name="Ohm R."/>
            <person name="Pangilinan J."/>
            <person name="Park H.-J."/>
            <person name="Ramirez L."/>
            <person name="Alfaro M."/>
            <person name="Sun H."/>
            <person name="Tritt A."/>
            <person name="Yoshinaga Y."/>
            <person name="Zwiers L.-H."/>
            <person name="Turgeon B."/>
            <person name="Goodwin S."/>
            <person name="Spatafora J."/>
            <person name="Crous P."/>
            <person name="Grigoriev I."/>
        </authorList>
    </citation>
    <scope>NUCLEOTIDE SEQUENCE</scope>
    <source>
        <strain evidence="11">CBS 122368</strain>
    </source>
</reference>
<protein>
    <recommendedName>
        <fullName evidence="10">Homeobox domain-containing protein</fullName>
    </recommendedName>
</protein>
<evidence type="ECO:0000256" key="9">
    <source>
        <dbReference type="SAM" id="MobiDB-lite"/>
    </source>
</evidence>
<accession>A0A6A6IMC6</accession>
<dbReference type="FunFam" id="1.10.10.60:FF:000059">
    <property type="entry name" value="TGFB-induced factor homeobox 1"/>
    <property type="match status" value="1"/>
</dbReference>
<dbReference type="EMBL" id="ML987193">
    <property type="protein sequence ID" value="KAF2251387.1"/>
    <property type="molecule type" value="Genomic_DNA"/>
</dbReference>
<proteinExistence type="inferred from homology"/>
<evidence type="ECO:0000256" key="2">
    <source>
        <dbReference type="ARBA" id="ARBA00023015"/>
    </source>
</evidence>
<keyword evidence="2" id="KW-0805">Transcription regulation</keyword>
<dbReference type="AlphaFoldDB" id="A0A6A6IMC6"/>